<protein>
    <submittedName>
        <fullName evidence="3">Response regulator</fullName>
    </submittedName>
</protein>
<organism evidence="3 4">
    <name type="scientific">Aliirhizobium smilacinae</name>
    <dbReference type="NCBI Taxonomy" id="1395944"/>
    <lineage>
        <taxon>Bacteria</taxon>
        <taxon>Pseudomonadati</taxon>
        <taxon>Pseudomonadota</taxon>
        <taxon>Alphaproteobacteria</taxon>
        <taxon>Hyphomicrobiales</taxon>
        <taxon>Rhizobiaceae</taxon>
        <taxon>Aliirhizobium</taxon>
    </lineage>
</organism>
<evidence type="ECO:0000313" key="4">
    <source>
        <dbReference type="Proteomes" id="UP000311605"/>
    </source>
</evidence>
<dbReference type="Proteomes" id="UP000311605">
    <property type="component" value="Unassembled WGS sequence"/>
</dbReference>
<dbReference type="SMART" id="SM00448">
    <property type="entry name" value="REC"/>
    <property type="match status" value="1"/>
</dbReference>
<dbReference type="NCBIfam" id="NF009972">
    <property type="entry name" value="PRK13435.1-3"/>
    <property type="match status" value="1"/>
</dbReference>
<evidence type="ECO:0000256" key="1">
    <source>
        <dbReference type="PROSITE-ProRule" id="PRU00169"/>
    </source>
</evidence>
<dbReference type="Pfam" id="PF00072">
    <property type="entry name" value="Response_reg"/>
    <property type="match status" value="1"/>
</dbReference>
<name>A0A5C4XNH0_9HYPH</name>
<dbReference type="SUPFAM" id="SSF52172">
    <property type="entry name" value="CheY-like"/>
    <property type="match status" value="1"/>
</dbReference>
<dbReference type="RefSeq" id="WP_139671806.1">
    <property type="nucleotide sequence ID" value="NZ_VDMN01000001.1"/>
</dbReference>
<dbReference type="PROSITE" id="PS50110">
    <property type="entry name" value="RESPONSE_REGULATORY"/>
    <property type="match status" value="1"/>
</dbReference>
<accession>A0A5C4XNH0</accession>
<keyword evidence="4" id="KW-1185">Reference proteome</keyword>
<gene>
    <name evidence="3" type="ORF">FHP24_01325</name>
</gene>
<evidence type="ECO:0000259" key="2">
    <source>
        <dbReference type="PROSITE" id="PS50110"/>
    </source>
</evidence>
<dbReference type="InterPro" id="IPR011006">
    <property type="entry name" value="CheY-like_superfamily"/>
</dbReference>
<dbReference type="EMBL" id="VDMN01000001">
    <property type="protein sequence ID" value="TNM64972.1"/>
    <property type="molecule type" value="Genomic_DNA"/>
</dbReference>
<evidence type="ECO:0000313" key="3">
    <source>
        <dbReference type="EMBL" id="TNM64972.1"/>
    </source>
</evidence>
<proteinExistence type="predicted"/>
<dbReference type="OrthoDB" id="7060229at2"/>
<dbReference type="InterPro" id="IPR001789">
    <property type="entry name" value="Sig_transdc_resp-reg_receiver"/>
</dbReference>
<dbReference type="AlphaFoldDB" id="A0A5C4XNH0"/>
<keyword evidence="1" id="KW-0597">Phosphoprotein</keyword>
<dbReference type="GO" id="GO:0000160">
    <property type="term" value="P:phosphorelay signal transduction system"/>
    <property type="evidence" value="ECO:0007669"/>
    <property type="project" value="InterPro"/>
</dbReference>
<comment type="caution">
    <text evidence="3">The sequence shown here is derived from an EMBL/GenBank/DDBJ whole genome shotgun (WGS) entry which is preliminary data.</text>
</comment>
<dbReference type="Gene3D" id="3.40.50.2300">
    <property type="match status" value="1"/>
</dbReference>
<sequence length="169" mass="18300">MAIFQAALCAFIERTKVEVSEEQTRLREILQRTQKGRIRMMNILIVEDQWLLSSAVEEAVTSLGHEAIGTATTAKEAYDLAEGAEVAFVDVNLIDGATGPEIGRRLAAQGVTVIFMTGNPEQLGGGIEGTLGVIAKPMFDLELVETIQYATDHHAGRGGIAPQRFIAFQ</sequence>
<reference evidence="3 4" key="1">
    <citation type="submission" date="2019-06" db="EMBL/GenBank/DDBJ databases">
        <title>The draft genome of Rhizobium smilacinae PTYR-5.</title>
        <authorList>
            <person name="Liu L."/>
            <person name="Li L."/>
            <person name="Zhang X."/>
        </authorList>
    </citation>
    <scope>NUCLEOTIDE SEQUENCE [LARGE SCALE GENOMIC DNA]</scope>
    <source>
        <strain evidence="3 4">PTYR-5</strain>
    </source>
</reference>
<feature type="modified residue" description="4-aspartylphosphate" evidence="1">
    <location>
        <position position="90"/>
    </location>
</feature>
<feature type="domain" description="Response regulatory" evidence="2">
    <location>
        <begin position="42"/>
        <end position="151"/>
    </location>
</feature>